<evidence type="ECO:0000313" key="1">
    <source>
        <dbReference type="EnsemblPlants" id="AUR62016747-RA:cds"/>
    </source>
</evidence>
<dbReference type="EnsemblPlants" id="AUR62016747-RA">
    <property type="protein sequence ID" value="AUR62016747-RA:cds"/>
    <property type="gene ID" value="AUR62016747"/>
</dbReference>
<organism evidence="1 2">
    <name type="scientific">Chenopodium quinoa</name>
    <name type="common">Quinoa</name>
    <dbReference type="NCBI Taxonomy" id="63459"/>
    <lineage>
        <taxon>Eukaryota</taxon>
        <taxon>Viridiplantae</taxon>
        <taxon>Streptophyta</taxon>
        <taxon>Embryophyta</taxon>
        <taxon>Tracheophyta</taxon>
        <taxon>Spermatophyta</taxon>
        <taxon>Magnoliopsida</taxon>
        <taxon>eudicotyledons</taxon>
        <taxon>Gunneridae</taxon>
        <taxon>Pentapetalae</taxon>
        <taxon>Caryophyllales</taxon>
        <taxon>Chenopodiaceae</taxon>
        <taxon>Chenopodioideae</taxon>
        <taxon>Atripliceae</taxon>
        <taxon>Chenopodium</taxon>
    </lineage>
</organism>
<reference evidence="1" key="2">
    <citation type="submission" date="2021-03" db="UniProtKB">
        <authorList>
            <consortium name="EnsemblPlants"/>
        </authorList>
    </citation>
    <scope>IDENTIFICATION</scope>
</reference>
<sequence>MAEHHPDLVYSIVAIGTVSALSESLSRECSEQVGGRPWSEYLVPQSAEDVKVLFDISFHRLPRMPKFCYKHWLESMYDHRKEKVDLLEAALIKDEDVPNHQFKQVPAAAAVPRPLHQRPLETHRAGQWLGRVEAAGCQRPQALHLPGR</sequence>
<reference evidence="1" key="1">
    <citation type="journal article" date="2017" name="Nature">
        <title>The genome of Chenopodium quinoa.</title>
        <authorList>
            <person name="Jarvis D.E."/>
            <person name="Ho Y.S."/>
            <person name="Lightfoot D.J."/>
            <person name="Schmoeckel S.M."/>
            <person name="Li B."/>
            <person name="Borm T.J.A."/>
            <person name="Ohyanagi H."/>
            <person name="Mineta K."/>
            <person name="Michell C.T."/>
            <person name="Saber N."/>
            <person name="Kharbatia N.M."/>
            <person name="Rupper R.R."/>
            <person name="Sharp A.R."/>
            <person name="Dally N."/>
            <person name="Boughton B.A."/>
            <person name="Woo Y.H."/>
            <person name="Gao G."/>
            <person name="Schijlen E.G.W.M."/>
            <person name="Guo X."/>
            <person name="Momin A.A."/>
            <person name="Negrao S."/>
            <person name="Al-Babili S."/>
            <person name="Gehring C."/>
            <person name="Roessner U."/>
            <person name="Jung C."/>
            <person name="Murphy K."/>
            <person name="Arold S.T."/>
            <person name="Gojobori T."/>
            <person name="van der Linden C.G."/>
            <person name="van Loo E.N."/>
            <person name="Jellen E.N."/>
            <person name="Maughan P.J."/>
            <person name="Tester M."/>
        </authorList>
    </citation>
    <scope>NUCLEOTIDE SEQUENCE [LARGE SCALE GENOMIC DNA]</scope>
    <source>
        <strain evidence="1">cv. PI 614886</strain>
    </source>
</reference>
<keyword evidence="2" id="KW-1185">Reference proteome</keyword>
<dbReference type="PANTHER" id="PTHR43139">
    <property type="entry name" value="SI:DKEY-122A22.2"/>
    <property type="match status" value="1"/>
</dbReference>
<accession>A0A803LP68</accession>
<dbReference type="AlphaFoldDB" id="A0A803LP68"/>
<dbReference type="PANTHER" id="PTHR43139:SF61">
    <property type="entry name" value="ALPHA_BETA-HYDROLASES SUPERFAMILY PROTEIN"/>
    <property type="match status" value="1"/>
</dbReference>
<dbReference type="InterPro" id="IPR052370">
    <property type="entry name" value="Meta-cleavage_hydrolase"/>
</dbReference>
<protein>
    <submittedName>
        <fullName evidence="1">Uncharacterized protein</fullName>
    </submittedName>
</protein>
<dbReference type="Gramene" id="AUR62016747-RA">
    <property type="protein sequence ID" value="AUR62016747-RA:cds"/>
    <property type="gene ID" value="AUR62016747"/>
</dbReference>
<evidence type="ECO:0000313" key="2">
    <source>
        <dbReference type="Proteomes" id="UP000596660"/>
    </source>
</evidence>
<name>A0A803LP68_CHEQI</name>
<dbReference type="Proteomes" id="UP000596660">
    <property type="component" value="Unplaced"/>
</dbReference>
<proteinExistence type="predicted"/>